<organism evidence="1 2">
    <name type="scientific">Ilyodon furcidens</name>
    <name type="common">goldbreast splitfin</name>
    <dbReference type="NCBI Taxonomy" id="33524"/>
    <lineage>
        <taxon>Eukaryota</taxon>
        <taxon>Metazoa</taxon>
        <taxon>Chordata</taxon>
        <taxon>Craniata</taxon>
        <taxon>Vertebrata</taxon>
        <taxon>Euteleostomi</taxon>
        <taxon>Actinopterygii</taxon>
        <taxon>Neopterygii</taxon>
        <taxon>Teleostei</taxon>
        <taxon>Neoteleostei</taxon>
        <taxon>Acanthomorphata</taxon>
        <taxon>Ovalentaria</taxon>
        <taxon>Atherinomorphae</taxon>
        <taxon>Cyprinodontiformes</taxon>
        <taxon>Goodeidae</taxon>
        <taxon>Ilyodon</taxon>
    </lineage>
</organism>
<gene>
    <name evidence="1" type="ORF">ILYODFUR_037928</name>
</gene>
<proteinExistence type="predicted"/>
<protein>
    <submittedName>
        <fullName evidence="1">Uncharacterized protein</fullName>
    </submittedName>
</protein>
<evidence type="ECO:0000313" key="1">
    <source>
        <dbReference type="EMBL" id="MEQ2257748.1"/>
    </source>
</evidence>
<dbReference type="Proteomes" id="UP001482620">
    <property type="component" value="Unassembled WGS sequence"/>
</dbReference>
<sequence length="109" mass="12627">MAKVFLTLLGFIALFFFMITFSTGPQIGRVERRAFPRPVQNPLEAPWVKQNLWYQFGNFSGKQQKTVLSACHTISPLINLLYQEKGRLRIVCHPVIMLQIPRILILLRT</sequence>
<comment type="caution">
    <text evidence="1">The sequence shown here is derived from an EMBL/GenBank/DDBJ whole genome shotgun (WGS) entry which is preliminary data.</text>
</comment>
<keyword evidence="2" id="KW-1185">Reference proteome</keyword>
<accession>A0ABV0VKG2</accession>
<reference evidence="1 2" key="1">
    <citation type="submission" date="2021-06" db="EMBL/GenBank/DDBJ databases">
        <authorList>
            <person name="Palmer J.M."/>
        </authorList>
    </citation>
    <scope>NUCLEOTIDE SEQUENCE [LARGE SCALE GENOMIC DNA]</scope>
    <source>
        <strain evidence="2">if_2019</strain>
        <tissue evidence="1">Muscle</tissue>
    </source>
</reference>
<dbReference type="EMBL" id="JAHRIQ010113085">
    <property type="protein sequence ID" value="MEQ2257748.1"/>
    <property type="molecule type" value="Genomic_DNA"/>
</dbReference>
<name>A0ABV0VKG2_9TELE</name>
<evidence type="ECO:0000313" key="2">
    <source>
        <dbReference type="Proteomes" id="UP001482620"/>
    </source>
</evidence>